<dbReference type="Pfam" id="PF01370">
    <property type="entry name" value="Epimerase"/>
    <property type="match status" value="1"/>
</dbReference>
<organism evidence="3">
    <name type="scientific">hydrothermal vent metagenome</name>
    <dbReference type="NCBI Taxonomy" id="652676"/>
    <lineage>
        <taxon>unclassified sequences</taxon>
        <taxon>metagenomes</taxon>
        <taxon>ecological metagenomes</taxon>
    </lineage>
</organism>
<protein>
    <submittedName>
        <fullName evidence="3">dTDP-glucose 4,6-dehydratase</fullName>
        <ecNumber evidence="3">4.2.1.46</ecNumber>
    </submittedName>
</protein>
<dbReference type="InterPro" id="IPR001509">
    <property type="entry name" value="Epimerase_deHydtase"/>
</dbReference>
<keyword evidence="3" id="KW-0456">Lyase</keyword>
<gene>
    <name evidence="3" type="ORF">MNBD_DELTA02-1176</name>
</gene>
<dbReference type="AlphaFoldDB" id="A0A3B0VG12"/>
<proteinExistence type="predicted"/>
<name>A0A3B0VG12_9ZZZZ</name>
<reference evidence="3" key="1">
    <citation type="submission" date="2018-06" db="EMBL/GenBank/DDBJ databases">
        <authorList>
            <person name="Zhirakovskaya E."/>
        </authorList>
    </citation>
    <scope>NUCLEOTIDE SEQUENCE</scope>
</reference>
<dbReference type="InterPro" id="IPR036291">
    <property type="entry name" value="NAD(P)-bd_dom_sf"/>
</dbReference>
<feature type="domain" description="NAD-dependent epimerase/dehydratase" evidence="2">
    <location>
        <begin position="3"/>
        <end position="244"/>
    </location>
</feature>
<dbReference type="GO" id="GO:0008460">
    <property type="term" value="F:dTDP-glucose 4,6-dehydratase activity"/>
    <property type="evidence" value="ECO:0007669"/>
    <property type="project" value="UniProtKB-EC"/>
</dbReference>
<dbReference type="Gene3D" id="3.90.25.10">
    <property type="entry name" value="UDP-galactose 4-epimerase, domain 1"/>
    <property type="match status" value="1"/>
</dbReference>
<dbReference type="EC" id="4.2.1.46" evidence="3"/>
<evidence type="ECO:0000313" key="3">
    <source>
        <dbReference type="EMBL" id="VAW35739.1"/>
    </source>
</evidence>
<accession>A0A3B0VG12</accession>
<dbReference type="PANTHER" id="PTHR43574">
    <property type="entry name" value="EPIMERASE-RELATED"/>
    <property type="match status" value="1"/>
</dbReference>
<evidence type="ECO:0000256" key="1">
    <source>
        <dbReference type="ARBA" id="ARBA00023027"/>
    </source>
</evidence>
<keyword evidence="1" id="KW-0520">NAD</keyword>
<evidence type="ECO:0000259" key="2">
    <source>
        <dbReference type="Pfam" id="PF01370"/>
    </source>
</evidence>
<dbReference type="EMBL" id="UOEZ01000033">
    <property type="protein sequence ID" value="VAW35739.1"/>
    <property type="molecule type" value="Genomic_DNA"/>
</dbReference>
<dbReference type="Gene3D" id="3.40.50.720">
    <property type="entry name" value="NAD(P)-binding Rossmann-like Domain"/>
    <property type="match status" value="1"/>
</dbReference>
<dbReference type="SUPFAM" id="SSF51735">
    <property type="entry name" value="NAD(P)-binding Rossmann-fold domains"/>
    <property type="match status" value="1"/>
</dbReference>
<sequence>MKVLVTGGAGFIGSHLVKTLLGRGDSVSVIDNFNDYYDPALKRENLVAFTGDPAFTLHIADIRDAVAVASVMDSERPDVVCHLAARAGVRPSIKDPVLYEQTNCLGTMNILEAVKDKGVKNFVFASSSSVYGEDSKSPFSEDAPVGRPISPYAATKRAGELMLYTYAHLYGLPVTCLRFFTVYGERGRPDMAVARFTRFIDEGSALPVYGDGTARRDFTYIGDIVKGVVSAIDQPRGYEIINIGGSGVIEVNRLIEVIEERLGKKAVIDYAEPFAGDVPLTCADTGKEERLLGFVPAVDIVEGIDRYVTWYLRRKDRLKGAKG</sequence>
<dbReference type="PRINTS" id="PR01713">
    <property type="entry name" value="NUCEPIMERASE"/>
</dbReference>